<protein>
    <recommendedName>
        <fullName evidence="5">DUF19 domain-containing protein</fullName>
    </recommendedName>
</protein>
<evidence type="ECO:0008006" key="5">
    <source>
        <dbReference type="Google" id="ProtNLM"/>
    </source>
</evidence>
<dbReference type="AlphaFoldDB" id="A0A8S1GWX9"/>
<feature type="region of interest" description="Disordered" evidence="1">
    <location>
        <begin position="303"/>
        <end position="353"/>
    </location>
</feature>
<organism evidence="3 4">
    <name type="scientific">Caenorhabditis auriculariae</name>
    <dbReference type="NCBI Taxonomy" id="2777116"/>
    <lineage>
        <taxon>Eukaryota</taxon>
        <taxon>Metazoa</taxon>
        <taxon>Ecdysozoa</taxon>
        <taxon>Nematoda</taxon>
        <taxon>Chromadorea</taxon>
        <taxon>Rhabditida</taxon>
        <taxon>Rhabditina</taxon>
        <taxon>Rhabditomorpha</taxon>
        <taxon>Rhabditoidea</taxon>
        <taxon>Rhabditidae</taxon>
        <taxon>Peloderinae</taxon>
        <taxon>Caenorhabditis</taxon>
    </lineage>
</organism>
<evidence type="ECO:0000256" key="1">
    <source>
        <dbReference type="SAM" id="MobiDB-lite"/>
    </source>
</evidence>
<accession>A0A8S1GWX9</accession>
<evidence type="ECO:0000313" key="4">
    <source>
        <dbReference type="Proteomes" id="UP000835052"/>
    </source>
</evidence>
<dbReference type="Proteomes" id="UP000835052">
    <property type="component" value="Unassembled WGS sequence"/>
</dbReference>
<keyword evidence="4" id="KW-1185">Reference proteome</keyword>
<proteinExistence type="predicted"/>
<feature type="chain" id="PRO_5035853382" description="DUF19 domain-containing protein" evidence="2">
    <location>
        <begin position="19"/>
        <end position="466"/>
    </location>
</feature>
<comment type="caution">
    <text evidence="3">The sequence shown here is derived from an EMBL/GenBank/DDBJ whole genome shotgun (WGS) entry which is preliminary data.</text>
</comment>
<sequence length="466" mass="52127">MSSLQYVLSLLVWSSTSALHLPQPCFLKCKDNYMNGMQDDMGDFNEWTTDMVTPLHALLKSGKGRMMARLTRACRRNDEYTRCLELCPNVPAKQILIKGQNVWHILCHDFKNETDFRTTVAPCWSEYGEEITEKCDTLAAFLKAEILKLMQAGTAGIAESMDSMCKSVYGYDRCFMEENFEYCGPSAAKFLVKLNHQSSHTLLQLLDDTAVIDKLPKSCKDWINQKIAALAGEDEMSGPPPVQPHKSRFRNGHASFRLRMLQEQHGSGFEPTDKHMLKPSSVPTSPAAAGRLEPLATLDVKMKKLSSRSTTPPGTPTKLAVERESFKKTLSRSSSEKKTTSAGEPAIEETPRTALRAARQFKSAHESFRLRMFQEQHGLEAVSCPGYQESKTPTVFMTKKRTRENKSVSEFKGGDLNKYTAKTYAIQNGNEVFGESRALLGREVSKKAPAEPLTYAQVHSGRKLCG</sequence>
<evidence type="ECO:0000313" key="3">
    <source>
        <dbReference type="EMBL" id="CAD6187422.1"/>
    </source>
</evidence>
<gene>
    <name evidence="3" type="ORF">CAUJ_LOCUS3341</name>
</gene>
<dbReference type="OrthoDB" id="5773441at2759"/>
<keyword evidence="2" id="KW-0732">Signal</keyword>
<evidence type="ECO:0000256" key="2">
    <source>
        <dbReference type="SAM" id="SignalP"/>
    </source>
</evidence>
<name>A0A8S1GWX9_9PELO</name>
<reference evidence="3" key="1">
    <citation type="submission" date="2020-10" db="EMBL/GenBank/DDBJ databases">
        <authorList>
            <person name="Kikuchi T."/>
        </authorList>
    </citation>
    <scope>NUCLEOTIDE SEQUENCE</scope>
    <source>
        <strain evidence="3">NKZ352</strain>
    </source>
</reference>
<feature type="signal peptide" evidence="2">
    <location>
        <begin position="1"/>
        <end position="18"/>
    </location>
</feature>
<dbReference type="EMBL" id="CAJGYM010000006">
    <property type="protein sequence ID" value="CAD6187422.1"/>
    <property type="molecule type" value="Genomic_DNA"/>
</dbReference>
<feature type="region of interest" description="Disordered" evidence="1">
    <location>
        <begin position="266"/>
        <end position="291"/>
    </location>
</feature>